<dbReference type="EMBL" id="JAWWNJ010000184">
    <property type="protein sequence ID" value="KAK6974418.1"/>
    <property type="molecule type" value="Genomic_DNA"/>
</dbReference>
<dbReference type="SUPFAM" id="SSF56112">
    <property type="entry name" value="Protein kinase-like (PK-like)"/>
    <property type="match status" value="1"/>
</dbReference>
<evidence type="ECO:0008006" key="6">
    <source>
        <dbReference type="Google" id="ProtNLM"/>
    </source>
</evidence>
<feature type="region of interest" description="Disordered" evidence="1">
    <location>
        <begin position="354"/>
        <end position="388"/>
    </location>
</feature>
<evidence type="ECO:0000313" key="2">
    <source>
        <dbReference type="EMBL" id="KAK6968928.1"/>
    </source>
</evidence>
<feature type="non-terminal residue" evidence="3">
    <location>
        <position position="1"/>
    </location>
</feature>
<protein>
    <recommendedName>
        <fullName evidence="6">Protein kinase domain-containing protein</fullName>
    </recommendedName>
</protein>
<proteinExistence type="predicted"/>
<evidence type="ECO:0000313" key="3">
    <source>
        <dbReference type="EMBL" id="KAK6969246.1"/>
    </source>
</evidence>
<dbReference type="AlphaFoldDB" id="A0AAV9Z2J3"/>
<reference evidence="3 5" key="1">
    <citation type="journal article" date="2024" name="J Genomics">
        <title>Draft genome sequencing and assembly of Favolaschia claudopus CIRM-BRFM 2984 isolated from oak limbs.</title>
        <authorList>
            <person name="Navarro D."/>
            <person name="Drula E."/>
            <person name="Chaduli D."/>
            <person name="Cazenave R."/>
            <person name="Ahrendt S."/>
            <person name="Wang J."/>
            <person name="Lipzen A."/>
            <person name="Daum C."/>
            <person name="Barry K."/>
            <person name="Grigoriev I.V."/>
            <person name="Favel A."/>
            <person name="Rosso M.N."/>
            <person name="Martin F."/>
        </authorList>
    </citation>
    <scope>NUCLEOTIDE SEQUENCE [LARGE SCALE GENOMIC DNA]</scope>
    <source>
        <strain evidence="3 5">CIRM-BRFM 2984</strain>
    </source>
</reference>
<keyword evidence="5" id="KW-1185">Reference proteome</keyword>
<dbReference type="EMBL" id="JAWWNJ010000230">
    <property type="protein sequence ID" value="KAK6969246.1"/>
    <property type="molecule type" value="Genomic_DNA"/>
</dbReference>
<evidence type="ECO:0000313" key="4">
    <source>
        <dbReference type="EMBL" id="KAK6974418.1"/>
    </source>
</evidence>
<evidence type="ECO:0000313" key="5">
    <source>
        <dbReference type="Proteomes" id="UP001362999"/>
    </source>
</evidence>
<sequence>MDSATAPTSSRSRRPQIPSWEATISGAPLVEDPAFGPNFTFADILTLRLPTVRDVSRSEHTAPYSDLYPSPTPPRFYLRDDDLLSSLVETFYLLVSRQCKAHHRPLSNCNTPPKARAAWEFLKEHVETPYTNEGFIATYAVHINNILSALCYYINETTCVTSASIQEFSQCGDQIITRAFRQDIPGMPTVNWPVSGIAVEWKTSRVFECHRHELSEFSVICDGTAEGMEGIMKKLGLHMNTVESHMRSEINRLEAAAQRNYPGPSDLLPANRFGAIFTGVDLVMVEAITGVFPDGTSLPGLAYTTTAVESRSAGDGSSHSILALMIAALYDVGRRSTIDDLSDPAQNIWNQYNWQLGSSPGGEPGTTGSKSLPSSQASGASGGGSSQPHNFSQMHLKYDLDGFNTAPRPLLCCQCVPNQASFVDAHAVLELNSNGARVGSRASTFRGVLHMGDTDLHVFLKTYPRVITGFLDRERAAYSLVRNVTHVPQLFAHILEPHGHYAGLLLEDAGDQLGNGDWSDIKLSEADRTHLYCIMKEIHSAGVIHGDLVPRNFVRSARGILAVDFEFAIVGHNCAGESCGELQSFRRMLRI</sequence>
<gene>
    <name evidence="4" type="ORF">R3P38DRAFT_2668352</name>
    <name evidence="3" type="ORF">R3P38DRAFT_3146809</name>
    <name evidence="2" type="ORF">R3P38DRAFT_3299072</name>
</gene>
<organism evidence="3 5">
    <name type="scientific">Favolaschia claudopus</name>
    <dbReference type="NCBI Taxonomy" id="2862362"/>
    <lineage>
        <taxon>Eukaryota</taxon>
        <taxon>Fungi</taxon>
        <taxon>Dikarya</taxon>
        <taxon>Basidiomycota</taxon>
        <taxon>Agaricomycotina</taxon>
        <taxon>Agaricomycetes</taxon>
        <taxon>Agaricomycetidae</taxon>
        <taxon>Agaricales</taxon>
        <taxon>Marasmiineae</taxon>
        <taxon>Mycenaceae</taxon>
        <taxon>Favolaschia</taxon>
    </lineage>
</organism>
<dbReference type="Proteomes" id="UP001362999">
    <property type="component" value="Unassembled WGS sequence"/>
</dbReference>
<evidence type="ECO:0000256" key="1">
    <source>
        <dbReference type="SAM" id="MobiDB-lite"/>
    </source>
</evidence>
<comment type="caution">
    <text evidence="3">The sequence shown here is derived from an EMBL/GenBank/DDBJ whole genome shotgun (WGS) entry which is preliminary data.</text>
</comment>
<feature type="compositionally biased region" description="Low complexity" evidence="1">
    <location>
        <begin position="366"/>
        <end position="379"/>
    </location>
</feature>
<dbReference type="EMBL" id="JAWWNJ010000240">
    <property type="protein sequence ID" value="KAK6968928.1"/>
    <property type="molecule type" value="Genomic_DNA"/>
</dbReference>
<dbReference type="InterPro" id="IPR011009">
    <property type="entry name" value="Kinase-like_dom_sf"/>
</dbReference>
<accession>A0AAV9Z2J3</accession>
<name>A0AAV9Z2J3_9AGAR</name>